<name>A0A0H3XK85_9MOLU</name>
<dbReference type="KEGG" id="seri:SERIO_v1c07270"/>
<organism evidence="2 3">
    <name type="scientific">Spiroplasma eriocheiris</name>
    <dbReference type="NCBI Taxonomy" id="315358"/>
    <lineage>
        <taxon>Bacteria</taxon>
        <taxon>Bacillati</taxon>
        <taxon>Mycoplasmatota</taxon>
        <taxon>Mollicutes</taxon>
        <taxon>Entomoplasmatales</taxon>
        <taxon>Spiroplasmataceae</taxon>
        <taxon>Spiroplasma</taxon>
    </lineage>
</organism>
<evidence type="ECO:0000313" key="3">
    <source>
        <dbReference type="Proteomes" id="UP000035661"/>
    </source>
</evidence>
<dbReference type="RefSeq" id="WP_047791514.1">
    <property type="nucleotide sequence ID" value="NZ_CP011856.1"/>
</dbReference>
<keyword evidence="3" id="KW-1185">Reference proteome</keyword>
<evidence type="ECO:0000313" key="2">
    <source>
        <dbReference type="EMBL" id="AKM54291.1"/>
    </source>
</evidence>
<dbReference type="EMBL" id="CP011856">
    <property type="protein sequence ID" value="AKM54291.1"/>
    <property type="molecule type" value="Genomic_DNA"/>
</dbReference>
<gene>
    <name evidence="2" type="ORF">SERIO_v1c07270</name>
</gene>
<keyword evidence="1" id="KW-0732">Signal</keyword>
<reference evidence="3" key="2">
    <citation type="submission" date="2015-06" db="EMBL/GenBank/DDBJ databases">
        <title>Complete genome sequence of Spiroplasma eriocheiris TDA-040725-5 (DSM 21848).</title>
        <authorList>
            <person name="Lo W.-S."/>
            <person name="Kuo C.-H."/>
        </authorList>
    </citation>
    <scope>NUCLEOTIDE SEQUENCE [LARGE SCALE GENOMIC DNA]</scope>
    <source>
        <strain evidence="3">TDA-040725-5</strain>
    </source>
</reference>
<evidence type="ECO:0000256" key="1">
    <source>
        <dbReference type="SAM" id="SignalP"/>
    </source>
</evidence>
<dbReference type="PATRIC" id="fig|743698.3.peg.730"/>
<feature type="signal peptide" evidence="1">
    <location>
        <begin position="1"/>
        <end position="20"/>
    </location>
</feature>
<dbReference type="AlphaFoldDB" id="A0A0H3XK85"/>
<proteinExistence type="predicted"/>
<feature type="chain" id="PRO_5005204200" evidence="1">
    <location>
        <begin position="21"/>
        <end position="109"/>
    </location>
</feature>
<protein>
    <submittedName>
        <fullName evidence="2">Uncharacterized protein</fullName>
    </submittedName>
</protein>
<reference evidence="2 3" key="1">
    <citation type="journal article" date="2015" name="Genome Biol. Evol.">
        <title>Found and Lost: The Fates of Horizontally Acquired Genes in Arthropod-Symbiotic Spiroplasma.</title>
        <authorList>
            <person name="Lo W.S."/>
            <person name="Gasparich G.E."/>
            <person name="Kuo C.H."/>
        </authorList>
    </citation>
    <scope>NUCLEOTIDE SEQUENCE [LARGE SCALE GENOMIC DNA]</scope>
    <source>
        <strain evidence="3">TDA-040725-5</strain>
    </source>
</reference>
<accession>A0A0H3XK85</accession>
<dbReference type="Proteomes" id="UP000035661">
    <property type="component" value="Chromosome"/>
</dbReference>
<sequence length="109" mass="12073">MKNLLTILGTSVIGISSALGATLNAKTNFQTSLQQVTNQTTANDSIKTDINFHKEEWFDGTNSHSIFGGGDVIINYLNYENNWEDFKAKYPMAVMVGHIEVATMNNGWN</sequence>